<evidence type="ECO:0000313" key="4">
    <source>
        <dbReference type="Proteomes" id="UP000823619"/>
    </source>
</evidence>
<dbReference type="SUPFAM" id="SSF48230">
    <property type="entry name" value="Chondroitin AC/alginate lyase"/>
    <property type="match status" value="1"/>
</dbReference>
<dbReference type="Gene3D" id="1.50.10.100">
    <property type="entry name" value="Chondroitin AC/alginate lyase"/>
    <property type="match status" value="1"/>
</dbReference>
<name>A0A9D9HC85_9BACT</name>
<evidence type="ECO:0000256" key="1">
    <source>
        <dbReference type="ARBA" id="ARBA00004196"/>
    </source>
</evidence>
<dbReference type="EMBL" id="JADIMO010000021">
    <property type="protein sequence ID" value="MBO8444422.1"/>
    <property type="molecule type" value="Genomic_DNA"/>
</dbReference>
<protein>
    <submittedName>
        <fullName evidence="3">Heparinase II/III family protein</fullName>
    </submittedName>
</protein>
<dbReference type="InterPro" id="IPR008929">
    <property type="entry name" value="Chondroitin_lyas"/>
</dbReference>
<reference evidence="3" key="1">
    <citation type="submission" date="2020-10" db="EMBL/GenBank/DDBJ databases">
        <authorList>
            <person name="Gilroy R."/>
        </authorList>
    </citation>
    <scope>NUCLEOTIDE SEQUENCE</scope>
    <source>
        <strain evidence="3">D5-748</strain>
    </source>
</reference>
<dbReference type="AlphaFoldDB" id="A0A9D9HC85"/>
<accession>A0A9D9HC85</accession>
<comment type="caution">
    <text evidence="3">The sequence shown here is derived from an EMBL/GenBank/DDBJ whole genome shotgun (WGS) entry which is preliminary data.</text>
</comment>
<comment type="subcellular location">
    <subcellularLocation>
        <location evidence="1">Cell envelope</location>
    </subcellularLocation>
</comment>
<dbReference type="Proteomes" id="UP000823619">
    <property type="component" value="Unassembled WGS sequence"/>
</dbReference>
<reference evidence="3" key="2">
    <citation type="journal article" date="2021" name="PeerJ">
        <title>Extensive microbial diversity within the chicken gut microbiome revealed by metagenomics and culture.</title>
        <authorList>
            <person name="Gilroy R."/>
            <person name="Ravi A."/>
            <person name="Getino M."/>
            <person name="Pursley I."/>
            <person name="Horton D.L."/>
            <person name="Alikhan N.F."/>
            <person name="Baker D."/>
            <person name="Gharbi K."/>
            <person name="Hall N."/>
            <person name="Watson M."/>
            <person name="Adriaenssens E.M."/>
            <person name="Foster-Nyarko E."/>
            <person name="Jarju S."/>
            <person name="Secka A."/>
            <person name="Antonio M."/>
            <person name="Oren A."/>
            <person name="Chaudhuri R.R."/>
            <person name="La Ragione R."/>
            <person name="Hildebrand F."/>
            <person name="Pallen M.J."/>
        </authorList>
    </citation>
    <scope>NUCLEOTIDE SEQUENCE</scope>
    <source>
        <strain evidence="3">D5-748</strain>
    </source>
</reference>
<proteinExistence type="predicted"/>
<dbReference type="Gene3D" id="2.70.98.70">
    <property type="match status" value="1"/>
</dbReference>
<dbReference type="GO" id="GO:0016829">
    <property type="term" value="F:lyase activity"/>
    <property type="evidence" value="ECO:0007669"/>
    <property type="project" value="InterPro"/>
</dbReference>
<gene>
    <name evidence="3" type="ORF">IAC23_01825</name>
</gene>
<sequence length="694" mass="77398">MTDMKTITCISLIAIFLLNFYPLSAYEERNIIMSELEETGLASLSLAGGSWFPYPEYEDRQIWDELFGSSAERVIQMAEKYLDYEWVVVPASAYLEFERSGDRQSMERPYDMNRKVLNTFALAELAEGQGRFLDGIADGLWAGAQMPSWVLSAHLPRQASGRSIPDGKQEVIDLGSAGFGASMSVICHIFEKDLDPAVVRAVKSAVREKVLNPYLDPSCRDANWWMADDWKPGQLINNWNPWCNSNVLLCFLMMEDDPEILAEAVRLSAASVDRFLNYVKGDGACEEGPAYWEHAAGKLYDYLRIMDYATGVSCLDNGLVRRMGEYISRSYIGDGMVVNFADASASFTPDIPLVYRYGYDCGSREMMNFALYLLYNPVSADFRYPQLPIGNDIWRSLETLRYMGKMRHEIDSLNVLCTNLSGRSGLSLASEKSDMAVTPASVRASLRAEVPQCTWYPETEFAYMRNRSGWFLAAKGGNNSESHNHNDVGTFILYIDDVPVLVDAGVGTYTKKTFSHERYDIWSMQSDWHNLPMINGTSQIFGREFKAADVKCSTSKLSFSAELSGAYSDAASCRSWIRSYSMGENELKISDRFVLSDRIVADTVNFLVQGRVYLPGESIGPGSEVPAGQVVIVNGGIAVSLSCPLSLQPSVKEMPLTDPRMSNVWGPVLRRISFVSAADAPAKGHYGFVVRQIS</sequence>
<dbReference type="InterPro" id="IPR012480">
    <property type="entry name" value="Hepar_II_III_C"/>
</dbReference>
<feature type="domain" description="Heparinase II/III-like C-terminal" evidence="2">
    <location>
        <begin position="455"/>
        <end position="595"/>
    </location>
</feature>
<organism evidence="3 4">
    <name type="scientific">Candidatus Cryptobacteroides merdavium</name>
    <dbReference type="NCBI Taxonomy" id="2840769"/>
    <lineage>
        <taxon>Bacteria</taxon>
        <taxon>Pseudomonadati</taxon>
        <taxon>Bacteroidota</taxon>
        <taxon>Bacteroidia</taxon>
        <taxon>Bacteroidales</taxon>
        <taxon>Candidatus Cryptobacteroides</taxon>
    </lineage>
</organism>
<dbReference type="GO" id="GO:0030313">
    <property type="term" value="C:cell envelope"/>
    <property type="evidence" value="ECO:0007669"/>
    <property type="project" value="UniProtKB-SubCell"/>
</dbReference>
<dbReference type="Pfam" id="PF07940">
    <property type="entry name" value="Hepar_II_III_C"/>
    <property type="match status" value="1"/>
</dbReference>
<evidence type="ECO:0000313" key="3">
    <source>
        <dbReference type="EMBL" id="MBO8444422.1"/>
    </source>
</evidence>
<evidence type="ECO:0000259" key="2">
    <source>
        <dbReference type="Pfam" id="PF07940"/>
    </source>
</evidence>